<name>A0A2U3DZP3_PURLI</name>
<evidence type="ECO:0000256" key="1">
    <source>
        <dbReference type="ARBA" id="ARBA00001974"/>
    </source>
</evidence>
<keyword evidence="5" id="KW-0285">Flavoprotein</keyword>
<gene>
    <name evidence="12" type="ORF">PCL_02650</name>
</gene>
<dbReference type="InterPro" id="IPR025700">
    <property type="entry name" value="Lys/Orn_oxygenase"/>
</dbReference>
<feature type="region of interest" description="Disordered" evidence="11">
    <location>
        <begin position="709"/>
        <end position="740"/>
    </location>
</feature>
<feature type="region of interest" description="Disordered" evidence="11">
    <location>
        <begin position="51"/>
        <end position="87"/>
    </location>
</feature>
<evidence type="ECO:0000256" key="7">
    <source>
        <dbReference type="ARBA" id="ARBA00022857"/>
    </source>
</evidence>
<feature type="compositionally biased region" description="Basic residues" evidence="11">
    <location>
        <begin position="726"/>
        <end position="738"/>
    </location>
</feature>
<evidence type="ECO:0000256" key="3">
    <source>
        <dbReference type="ARBA" id="ARBA00007588"/>
    </source>
</evidence>
<dbReference type="Gene3D" id="3.50.50.60">
    <property type="entry name" value="FAD/NAD(P)-binding domain"/>
    <property type="match status" value="1"/>
</dbReference>
<dbReference type="Proteomes" id="UP000245956">
    <property type="component" value="Unassembled WGS sequence"/>
</dbReference>
<dbReference type="PANTHER" id="PTHR42802">
    <property type="entry name" value="MONOOXYGENASE"/>
    <property type="match status" value="1"/>
</dbReference>
<dbReference type="PANTHER" id="PTHR42802:SF1">
    <property type="entry name" value="L-ORNITHINE N(5)-MONOOXYGENASE"/>
    <property type="match status" value="1"/>
</dbReference>
<sequence length="1724" mass="187385">MFRFTRQQHQRGWTGRQAAALTVLGGLRPRASVQAVLVKLVFPTRWISQVMNPGSQSAGREGVEGTARDAANVRPATTHTTQKPPDERRATLVDRVRADASASMNLGGREGRAWDDLAAATPRELKLEAWEAWGADGCRVCGTVAVNRMVTSRARRAVSAAETKREKLLGDFLGDAPDRCFSRTFQFFFPAWSGKAQRDAARAWRFTSTCGRAFQLGYHRAVACSTPVPAPPAPVQLVVPASASSTHRGWKEQPRTELTAATETADAMAREPPSHRRRQPSSTPHASRLVPAARPTTSACQWSPDGPTSCPAPWGMSRLTSKLGAARFHASTVTQIKLQEVGCSGSSPVEGLPDPAVGRIAAITRRSVPRNIALRQRGGASLARLRPLRHSTLPQDVFRAVYLMGRHSGSFAVDTSAKTCLKARQPPVPWQPDNSQVRGPIISEALHAVRNVGIHALGIALDLPALIRARQKLRLLFHDGATPEKPRLGTDQAASDMSSGSWSQLESAHSAQPARVSQATDIRSQGRGGERPRKNFHGDSPSFLRTIQGSPFLCVPPAYLPASRANSPCIEVHRAIDPGLRQDQDDASERRTKAHAISPPGGGTHVVPTESLSRQGPEPTCTPPWRGCSYMDALSNKSSRAGYCPPSVLGKTCAAAGLVRGEGQMAPKAPKTPSRGLVDGRRTPLTQHSASAPCARSAGQEDTRASMEVATHQTRDQQPFAQVGGRRWKKNRRRRTHPSIHACHGAAASKTAFSPQDSLAIELTLTPNYSAKASEEDDGSTLTVVSRLNGSRDVTSNALAGRAPAFEARSPSSWAANDVDLTFGIHALSVRLVGPSQHLKLSSPPPPGWTRVAAPARKVEAPGLPRSRGALRRLMHVHGRVMVVRPSKKSAGWWCHSFRSPTGNEQVDEGRRGVAPMSMQRTLHVVVHGGAASTTSSIRTPPFPIPPLLSKRGGVHMVPWLPGALAPLHHRHDGVFLYLYSIHQEEPGHHTLISWESRQIPSTNRRGLARRGGAATSDDGRPAASEQRPQQRHLPLSPPSRPSTTTRNHGHCQLRNLASYPSSRTSRADTQSLNIALGIFFRKDSLGQDYKFLFRSYEKGTEKRELDLGDETRLSTCLGREPALTSAADLQPGFDDVTTCQPPTTGARKIAARFSSCPDIFYLQAAAMSPHSEVMLNSSDAAEIALNGNGVVLASNGGNRVEDPPALVEAASHSNGVGSNGHASSTNGHSSPRQGFSSKAESSPYLQPAPLDDDFDLVCVGFGPASLAVAVAIHDALAAGQKLLPDGRNPRLLFVEKQARFAWHAGMLLPGAKMQISFIKDLATLRDPRSEFTFLNYLHRQDRLVDFTNLSTFLPARVEYEDYLRWCASHFERLVQFGQEVVSVAPDAKAEHGVRSFTVQSRDVASEQTHTYRARNVLVAMGGQPSLPKNFPLRHPRVIHSSQYAHRIREILPKANGAYRVAVVGAGQSAAEIFNNVQHLYPNSKTWLVMRPEFLRPSDDSPFVNSVFNPEYVDALFPKSPKYRHNLLTEARATNYGVVRLELIEALYERMYDQRRELGVDETKWPHRILGGRQITSIDARGDSMELRVQNVQDSALDGFVDAADEELLEADLVIAATGYQRNAHVPMLRGAWGLLPKAQAGGLEFGKGISGWNVETEEGERKMAVGRDYKVKFAPGAVADDAGVWLQGCCEGTHGLSDTLLSVLATRSGEIVDSIFKSTAAKR</sequence>
<evidence type="ECO:0000256" key="8">
    <source>
        <dbReference type="ARBA" id="ARBA00023002"/>
    </source>
</evidence>
<dbReference type="InterPro" id="IPR036188">
    <property type="entry name" value="FAD/NAD-bd_sf"/>
</dbReference>
<comment type="pathway">
    <text evidence="2">Siderophore biosynthesis.</text>
</comment>
<comment type="caution">
    <text evidence="12">The sequence shown here is derived from an EMBL/GenBank/DDBJ whole genome shotgun (WGS) entry which is preliminary data.</text>
</comment>
<evidence type="ECO:0000256" key="2">
    <source>
        <dbReference type="ARBA" id="ARBA00004924"/>
    </source>
</evidence>
<feature type="region of interest" description="Disordered" evidence="11">
    <location>
        <begin position="1003"/>
        <end position="1052"/>
    </location>
</feature>
<feature type="region of interest" description="Disordered" evidence="11">
    <location>
        <begin position="579"/>
        <end position="621"/>
    </location>
</feature>
<dbReference type="SUPFAM" id="SSF51905">
    <property type="entry name" value="FAD/NAD(P)-binding domain"/>
    <property type="match status" value="2"/>
</dbReference>
<feature type="compositionally biased region" description="Basic and acidic residues" evidence="11">
    <location>
        <begin position="528"/>
        <end position="537"/>
    </location>
</feature>
<evidence type="ECO:0000313" key="13">
    <source>
        <dbReference type="Proteomes" id="UP000245956"/>
    </source>
</evidence>
<dbReference type="EC" id="1.14.13.196" evidence="4"/>
<protein>
    <recommendedName>
        <fullName evidence="4">L-ornithine N(5)-monooxygenase [NAD(P)H]</fullName>
        <ecNumber evidence="4">1.14.13.196</ecNumber>
    </recommendedName>
</protein>
<keyword evidence="7" id="KW-0521">NADP</keyword>
<feature type="compositionally biased region" description="Polar residues" evidence="11">
    <location>
        <begin position="1212"/>
        <end position="1244"/>
    </location>
</feature>
<evidence type="ECO:0000256" key="4">
    <source>
        <dbReference type="ARBA" id="ARBA00012881"/>
    </source>
</evidence>
<feature type="region of interest" description="Disordered" evidence="11">
    <location>
        <begin position="1211"/>
        <end position="1244"/>
    </location>
</feature>
<feature type="compositionally biased region" description="Basic and acidic residues" evidence="11">
    <location>
        <begin position="579"/>
        <end position="591"/>
    </location>
</feature>
<evidence type="ECO:0000256" key="10">
    <source>
        <dbReference type="ARBA" id="ARBA00049248"/>
    </source>
</evidence>
<feature type="region of interest" description="Disordered" evidence="11">
    <location>
        <begin position="481"/>
        <end position="542"/>
    </location>
</feature>
<dbReference type="GO" id="GO:0016491">
    <property type="term" value="F:oxidoreductase activity"/>
    <property type="evidence" value="ECO:0007669"/>
    <property type="project" value="UniProtKB-KW"/>
</dbReference>
<feature type="region of interest" description="Disordered" evidence="11">
    <location>
        <begin position="263"/>
        <end position="306"/>
    </location>
</feature>
<comment type="cofactor">
    <cofactor evidence="1">
        <name>FAD</name>
        <dbReference type="ChEBI" id="CHEBI:57692"/>
    </cofactor>
</comment>
<feature type="compositionally biased region" description="Polar residues" evidence="11">
    <location>
        <begin position="492"/>
        <end position="523"/>
    </location>
</feature>
<evidence type="ECO:0000256" key="11">
    <source>
        <dbReference type="SAM" id="MobiDB-lite"/>
    </source>
</evidence>
<evidence type="ECO:0000256" key="9">
    <source>
        <dbReference type="ARBA" id="ARBA00047598"/>
    </source>
</evidence>
<evidence type="ECO:0000256" key="5">
    <source>
        <dbReference type="ARBA" id="ARBA00022630"/>
    </source>
</evidence>
<reference evidence="12 13" key="1">
    <citation type="journal article" date="2016" name="Front. Microbiol.">
        <title>Genome and transcriptome sequences reveal the specific parasitism of the nematophagous Purpureocillium lilacinum 36-1.</title>
        <authorList>
            <person name="Xie J."/>
            <person name="Li S."/>
            <person name="Mo C."/>
            <person name="Xiao X."/>
            <person name="Peng D."/>
            <person name="Wang G."/>
            <person name="Xiao Y."/>
        </authorList>
    </citation>
    <scope>NUCLEOTIDE SEQUENCE [LARGE SCALE GENOMIC DNA]</scope>
    <source>
        <strain evidence="12 13">36-1</strain>
    </source>
</reference>
<comment type="catalytic activity">
    <reaction evidence="9">
        <text>L-ornithine + NADPH + O2 = N(5)-hydroxy-L-ornithine + NADP(+) + H2O</text>
        <dbReference type="Rhea" id="RHEA:41508"/>
        <dbReference type="ChEBI" id="CHEBI:15377"/>
        <dbReference type="ChEBI" id="CHEBI:15379"/>
        <dbReference type="ChEBI" id="CHEBI:46911"/>
        <dbReference type="ChEBI" id="CHEBI:57783"/>
        <dbReference type="ChEBI" id="CHEBI:58349"/>
        <dbReference type="ChEBI" id="CHEBI:78275"/>
        <dbReference type="EC" id="1.14.13.196"/>
    </reaction>
</comment>
<dbReference type="EMBL" id="LCWV01000017">
    <property type="protein sequence ID" value="PWI67729.1"/>
    <property type="molecule type" value="Genomic_DNA"/>
</dbReference>
<accession>A0A2U3DZP3</accession>
<keyword evidence="8" id="KW-0560">Oxidoreductase</keyword>
<dbReference type="GO" id="GO:0006879">
    <property type="term" value="P:intracellular iron ion homeostasis"/>
    <property type="evidence" value="ECO:0007669"/>
    <property type="project" value="TreeGrafter"/>
</dbReference>
<evidence type="ECO:0000313" key="12">
    <source>
        <dbReference type="EMBL" id="PWI67729.1"/>
    </source>
</evidence>
<evidence type="ECO:0000256" key="6">
    <source>
        <dbReference type="ARBA" id="ARBA00022827"/>
    </source>
</evidence>
<keyword evidence="6" id="KW-0274">FAD</keyword>
<dbReference type="Pfam" id="PF13434">
    <property type="entry name" value="Lys_Orn_oxgnase"/>
    <property type="match status" value="1"/>
</dbReference>
<comment type="catalytic activity">
    <reaction evidence="10">
        <text>L-ornithine + NADH + O2 = N(5)-hydroxy-L-ornithine + NAD(+) + H2O</text>
        <dbReference type="Rhea" id="RHEA:41512"/>
        <dbReference type="ChEBI" id="CHEBI:15377"/>
        <dbReference type="ChEBI" id="CHEBI:15379"/>
        <dbReference type="ChEBI" id="CHEBI:46911"/>
        <dbReference type="ChEBI" id="CHEBI:57540"/>
        <dbReference type="ChEBI" id="CHEBI:57945"/>
        <dbReference type="ChEBI" id="CHEBI:78275"/>
        <dbReference type="EC" id="1.14.13.196"/>
    </reaction>
</comment>
<proteinExistence type="inferred from homology"/>
<comment type="similarity">
    <text evidence="3">Belongs to the lysine N(6)-hydroxylase/L-ornithine N(5)-oxygenase family.</text>
</comment>
<organism evidence="12 13">
    <name type="scientific">Purpureocillium lilacinum</name>
    <name type="common">Paecilomyces lilacinus</name>
    <dbReference type="NCBI Taxonomy" id="33203"/>
    <lineage>
        <taxon>Eukaryota</taxon>
        <taxon>Fungi</taxon>
        <taxon>Dikarya</taxon>
        <taxon>Ascomycota</taxon>
        <taxon>Pezizomycotina</taxon>
        <taxon>Sordariomycetes</taxon>
        <taxon>Hypocreomycetidae</taxon>
        <taxon>Hypocreales</taxon>
        <taxon>Ophiocordycipitaceae</taxon>
        <taxon>Purpureocillium</taxon>
    </lineage>
</organism>